<dbReference type="EMBL" id="JAYGJQ010000003">
    <property type="protein sequence ID" value="MEA9358152.1"/>
    <property type="molecule type" value="Genomic_DNA"/>
</dbReference>
<sequence length="349" mass="38684">MKKTMNHQNQIISINCAFKLALILALPISNAMSFEIQAYEQKIKNNYSVRSVIEKLPGRDLESTLREFIASGRPNRLVGSPGHKKTQEYLEAKLKSMNSAGATLSKLEFEGVADKKSLTGVNFIWEKKGLVSPDDVIILTANYDTLIKDPKTGKAIFKGEMPGADNNASGVSILLSMMDLLNKLNLPKTVKLVFLDFGEFDSQGAKNYATSKEFLADKNKKLVGVINLNMLGHDSRTGDKDKKMSNMNLYTQPNDAFAGMLMKSGKENYSTVTFTPTEATEASKLPADSSFFREAGVPAVTFSQNREGDLNPRYMTSNDFAETLNINTYTNVFRYVTSGVLAWNYDVVK</sequence>
<proteinExistence type="predicted"/>
<evidence type="ECO:0000313" key="3">
    <source>
        <dbReference type="Proteomes" id="UP001302274"/>
    </source>
</evidence>
<dbReference type="PANTHER" id="PTHR12147">
    <property type="entry name" value="METALLOPEPTIDASE M28 FAMILY MEMBER"/>
    <property type="match status" value="1"/>
</dbReference>
<evidence type="ECO:0000259" key="1">
    <source>
        <dbReference type="Pfam" id="PF04389"/>
    </source>
</evidence>
<dbReference type="RefSeq" id="WP_323578437.1">
    <property type="nucleotide sequence ID" value="NZ_JAYGJQ010000003.1"/>
</dbReference>
<comment type="caution">
    <text evidence="2">The sequence shown here is derived from an EMBL/GenBank/DDBJ whole genome shotgun (WGS) entry which is preliminary data.</text>
</comment>
<name>A0ABU5VYW5_9BACT</name>
<dbReference type="Pfam" id="PF04389">
    <property type="entry name" value="Peptidase_M28"/>
    <property type="match status" value="1"/>
</dbReference>
<dbReference type="Gene3D" id="3.40.630.10">
    <property type="entry name" value="Zn peptidases"/>
    <property type="match status" value="1"/>
</dbReference>
<dbReference type="InterPro" id="IPR007484">
    <property type="entry name" value="Peptidase_M28"/>
</dbReference>
<dbReference type="SUPFAM" id="SSF53187">
    <property type="entry name" value="Zn-dependent exopeptidases"/>
    <property type="match status" value="1"/>
</dbReference>
<feature type="domain" description="Peptidase M28" evidence="1">
    <location>
        <begin position="133"/>
        <end position="336"/>
    </location>
</feature>
<gene>
    <name evidence="2" type="ORF">SHI21_18100</name>
</gene>
<keyword evidence="3" id="KW-1185">Reference proteome</keyword>
<evidence type="ECO:0000313" key="2">
    <source>
        <dbReference type="EMBL" id="MEA9358152.1"/>
    </source>
</evidence>
<dbReference type="Proteomes" id="UP001302274">
    <property type="component" value="Unassembled WGS sequence"/>
</dbReference>
<reference evidence="2 3" key="1">
    <citation type="submission" date="2023-11" db="EMBL/GenBank/DDBJ databases">
        <title>A Novel Polar Bacteriovorax (B. antarcticus) Isolated from the Biocrust in Antarctica.</title>
        <authorList>
            <person name="Mun W."/>
            <person name="Choi S.Y."/>
            <person name="Mitchell R.J."/>
        </authorList>
    </citation>
    <scope>NUCLEOTIDE SEQUENCE [LARGE SCALE GENOMIC DNA]</scope>
    <source>
        <strain evidence="2 3">PP10</strain>
    </source>
</reference>
<protein>
    <submittedName>
        <fullName evidence="2">M28 family peptidase</fullName>
    </submittedName>
</protein>
<accession>A0ABU5VYW5</accession>
<organism evidence="2 3">
    <name type="scientific">Bacteriovorax antarcticus</name>
    <dbReference type="NCBI Taxonomy" id="3088717"/>
    <lineage>
        <taxon>Bacteria</taxon>
        <taxon>Pseudomonadati</taxon>
        <taxon>Bdellovibrionota</taxon>
        <taxon>Bacteriovoracia</taxon>
        <taxon>Bacteriovoracales</taxon>
        <taxon>Bacteriovoracaceae</taxon>
        <taxon>Bacteriovorax</taxon>
    </lineage>
</organism>
<dbReference type="InterPro" id="IPR045175">
    <property type="entry name" value="M28_fam"/>
</dbReference>
<dbReference type="PANTHER" id="PTHR12147:SF26">
    <property type="entry name" value="PEPTIDASE M28 DOMAIN-CONTAINING PROTEIN"/>
    <property type="match status" value="1"/>
</dbReference>